<protein>
    <recommendedName>
        <fullName evidence="9">Planctomycete cytochrome C</fullName>
    </recommendedName>
</protein>
<dbReference type="InterPro" id="IPR013043">
    <property type="entry name" value="DUF1595"/>
</dbReference>
<evidence type="ECO:0000313" key="7">
    <source>
        <dbReference type="EMBL" id="QDT10156.1"/>
    </source>
</evidence>
<dbReference type="RefSeq" id="WP_145417681.1">
    <property type="nucleotide sequence ID" value="NZ_CP036526.1"/>
</dbReference>
<dbReference type="Proteomes" id="UP000319817">
    <property type="component" value="Chromosome"/>
</dbReference>
<feature type="domain" description="DUF1587" evidence="2">
    <location>
        <begin position="148"/>
        <end position="211"/>
    </location>
</feature>
<proteinExistence type="predicted"/>
<sequence>MSSLVIDHLIAARRRLLAAILLMLCIHTPTTQSVVADEVSQATAAKEATSDWKKTGWPMVKRFCIDCHNADYQEAEIDLSLLENLDGTDSSSASMQRVLEMVRFGAMPPDDSDLPTDSERKEMVRSIDRALFSVVCDMRPRPGKVTARRLNRAEYNNSIRDLFGMDLRPADKFPSDEVGAGFDNNGDVLSLSPLQIEKYIAAAESVAEKVIIDPATLPQMELSIAPDQILVHGDTRTGSFNGRFLAPDAFAWVDVTVPVKGEYEVRVRGGKTSKGKPKTNVAVYDERGTLVELDDLEYYGGSGRADTFRFHVNLSKGKHRFAMEPLEEKPEGLKIGKTYSKRFDTMDKKVVRDAHERRKKPLKPDRDIEPSDFPFMLRSVEVEGPIKTPTHLLPPSQSKIIRRTASYSRGKWSKVEEAAKESLKPLMQRAFRSDVSDEEVARYAKLVQMMCDRDKSYYRGMQVAVSAILTSPRFLFRVETPPEDWKADGDDNSAPLTQHQLATRLSYFLWSSTPDDWLLAEAGKNRLNEKNMDAVVRRMLADPKSETLSSQFAAQWLGLRNLAEHEADTKMTFKDFDPKLIGAMSRETEMLFMHMVRENKPVAEMLTADYTFLNGDLARHYGMKLDAEEFQKVSLKGTPRRGILAHGSMLTLTSNPTRTSPVKRGKWILENVLGTPPPDPPANVPELDEAKVASQNASLREQMELHRESPSCSSCHRVMDQLGFGLEEFDAIGRYRKMDGKLKVDASGVLPGGRKFAGAAQLSDVLGKTEREAFAKTVTERLLTFAIGRELSPSDRCVVDEIVLGTRPNDFRYVDIILAVVRSRPFQFYDWQPPSPSS</sequence>
<dbReference type="Pfam" id="PF07624">
    <property type="entry name" value="PSD2"/>
    <property type="match status" value="1"/>
</dbReference>
<evidence type="ECO:0000259" key="4">
    <source>
        <dbReference type="Pfam" id="PF07631"/>
    </source>
</evidence>
<dbReference type="AlphaFoldDB" id="A0A517NSS8"/>
<accession>A0A517NSS8</accession>
<evidence type="ECO:0008006" key="9">
    <source>
        <dbReference type="Google" id="ProtNLM"/>
    </source>
</evidence>
<organism evidence="7 8">
    <name type="scientific">Stieleria marina</name>
    <dbReference type="NCBI Taxonomy" id="1930275"/>
    <lineage>
        <taxon>Bacteria</taxon>
        <taxon>Pseudomonadati</taxon>
        <taxon>Planctomycetota</taxon>
        <taxon>Planctomycetia</taxon>
        <taxon>Pirellulales</taxon>
        <taxon>Pirellulaceae</taxon>
        <taxon>Stieleria</taxon>
    </lineage>
</organism>
<dbReference type="InterPro" id="IPR013036">
    <property type="entry name" value="DUF1587"/>
</dbReference>
<reference evidence="7 8" key="1">
    <citation type="submission" date="2019-02" db="EMBL/GenBank/DDBJ databases">
        <title>Deep-cultivation of Planctomycetes and their phenomic and genomic characterization uncovers novel biology.</title>
        <authorList>
            <person name="Wiegand S."/>
            <person name="Jogler M."/>
            <person name="Boedeker C."/>
            <person name="Pinto D."/>
            <person name="Vollmers J."/>
            <person name="Rivas-Marin E."/>
            <person name="Kohn T."/>
            <person name="Peeters S.H."/>
            <person name="Heuer A."/>
            <person name="Rast P."/>
            <person name="Oberbeckmann S."/>
            <person name="Bunk B."/>
            <person name="Jeske O."/>
            <person name="Meyerdierks A."/>
            <person name="Storesund J.E."/>
            <person name="Kallscheuer N."/>
            <person name="Luecker S."/>
            <person name="Lage O.M."/>
            <person name="Pohl T."/>
            <person name="Merkel B.J."/>
            <person name="Hornburger P."/>
            <person name="Mueller R.-W."/>
            <person name="Bruemmer F."/>
            <person name="Labrenz M."/>
            <person name="Spormann A.M."/>
            <person name="Op den Camp H."/>
            <person name="Overmann J."/>
            <person name="Amann R."/>
            <person name="Jetten M.S.M."/>
            <person name="Mascher T."/>
            <person name="Medema M.H."/>
            <person name="Devos D.P."/>
            <person name="Kaster A.-K."/>
            <person name="Ovreas L."/>
            <person name="Rohde M."/>
            <person name="Galperin M.Y."/>
            <person name="Jogler C."/>
        </authorList>
    </citation>
    <scope>NUCLEOTIDE SEQUENCE [LARGE SCALE GENOMIC DNA]</scope>
    <source>
        <strain evidence="7 8">K23_9</strain>
    </source>
</reference>
<dbReference type="InterPro" id="IPR013042">
    <property type="entry name" value="DUF1592"/>
</dbReference>
<feature type="domain" description="Cytochrome C Planctomycete-type" evidence="5">
    <location>
        <begin position="64"/>
        <end position="111"/>
    </location>
</feature>
<dbReference type="OrthoDB" id="175242at2"/>
<dbReference type="Pfam" id="PF07637">
    <property type="entry name" value="PSD5"/>
    <property type="match status" value="1"/>
</dbReference>
<evidence type="ECO:0000259" key="6">
    <source>
        <dbReference type="Pfam" id="PF07637"/>
    </source>
</evidence>
<dbReference type="Pfam" id="PF07626">
    <property type="entry name" value="PSD3"/>
    <property type="match status" value="1"/>
</dbReference>
<evidence type="ECO:0000259" key="3">
    <source>
        <dbReference type="Pfam" id="PF07627"/>
    </source>
</evidence>
<evidence type="ECO:0000259" key="5">
    <source>
        <dbReference type="Pfam" id="PF07635"/>
    </source>
</evidence>
<feature type="domain" description="DUF1592" evidence="4">
    <location>
        <begin position="496"/>
        <end position="623"/>
    </location>
</feature>
<dbReference type="Pfam" id="PF07631">
    <property type="entry name" value="PSD4"/>
    <property type="match status" value="1"/>
</dbReference>
<feature type="domain" description="DUF1588" evidence="3">
    <location>
        <begin position="640"/>
        <end position="738"/>
    </location>
</feature>
<keyword evidence="8" id="KW-1185">Reference proteome</keyword>
<dbReference type="InterPro" id="IPR011478">
    <property type="entry name" value="DUF1585"/>
</dbReference>
<evidence type="ECO:0000259" key="1">
    <source>
        <dbReference type="Pfam" id="PF07624"/>
    </source>
</evidence>
<name>A0A517NSS8_9BACT</name>
<dbReference type="InterPro" id="IPR011429">
    <property type="entry name" value="Cyt_c_Planctomycete-type"/>
</dbReference>
<dbReference type="Pfam" id="PF07627">
    <property type="entry name" value="PSCyt3"/>
    <property type="match status" value="1"/>
</dbReference>
<dbReference type="EMBL" id="CP036526">
    <property type="protein sequence ID" value="QDT10156.1"/>
    <property type="molecule type" value="Genomic_DNA"/>
</dbReference>
<evidence type="ECO:0000259" key="2">
    <source>
        <dbReference type="Pfam" id="PF07626"/>
    </source>
</evidence>
<feature type="domain" description="DUF1585" evidence="1">
    <location>
        <begin position="753"/>
        <end position="826"/>
    </location>
</feature>
<dbReference type="InterPro" id="IPR013039">
    <property type="entry name" value="DUF1588"/>
</dbReference>
<dbReference type="Pfam" id="PF07635">
    <property type="entry name" value="PSCyt1"/>
    <property type="match status" value="1"/>
</dbReference>
<gene>
    <name evidence="7" type="ORF">K239x_21110</name>
</gene>
<evidence type="ECO:0000313" key="8">
    <source>
        <dbReference type="Proteomes" id="UP000319817"/>
    </source>
</evidence>
<feature type="domain" description="DUF1595" evidence="6">
    <location>
        <begin position="419"/>
        <end position="479"/>
    </location>
</feature>